<evidence type="ECO:0000256" key="6">
    <source>
        <dbReference type="RuleBase" id="RU003345"/>
    </source>
</evidence>
<dbReference type="HOGENOM" id="CLU_005391_0_0_1"/>
<dbReference type="InterPro" id="IPR015590">
    <property type="entry name" value="Aldehyde_DH_dom"/>
</dbReference>
<dbReference type="FunFam" id="3.40.309.10:FF:000009">
    <property type="entry name" value="Aldehyde dehydrogenase A"/>
    <property type="match status" value="1"/>
</dbReference>
<evidence type="ECO:0000256" key="4">
    <source>
        <dbReference type="ARBA" id="ARBA00049194"/>
    </source>
</evidence>
<dbReference type="SUPFAM" id="SSF53720">
    <property type="entry name" value="ALDH-like"/>
    <property type="match status" value="1"/>
</dbReference>
<dbReference type="OrthoDB" id="310895at2759"/>
<dbReference type="InterPro" id="IPR016163">
    <property type="entry name" value="Ald_DH_C"/>
</dbReference>
<accession>A0A022WD74</accession>
<sequence>MAAKLDFTTFRNVINGKLTSAAVTRHSFNPSTGEPNPQVPISTAEDVDAAVAAAQEAFKSWSKTSHEERAKAVLGLADAIEAHAEQFLDLTIREQGKPKLIAGFEIQAAVANLRANSKLELKPTVLEDTEEKKVIQRFTPLGVAVGIVPWNFPLMIACQKIGPAVMSGCTTIIKPSPYSPYTDLKVVELAQQFFPPGVVQVLSGDDTLGPMLTEHPGPAKISFTGSSFTGKKVMASASKTLKRVTLELGGNDPAIICEDVDFEKAIPKIAFTAFIHSGQVCAAIKRIFVHESIHEKFRDALVEAVKQFKVGPGDEEGVTHGPIQNMMQFNKVKNLFADIEKEKWTVATGGRSDLGRPGYFVEPTIIDRPPIDSRIVTEEPFGPIVPIVTWNDEASVIKEANNTKMGLGASVWSRDIERAQRIADQLEAGCVWVNNHAELSNNTSFGGHKESGIGYEGGLGGMMGYCNAQSVHITKK</sequence>
<dbReference type="EMBL" id="KK207730">
    <property type="protein sequence ID" value="EZF56038.1"/>
    <property type="molecule type" value="Genomic_DNA"/>
</dbReference>
<organism evidence="8">
    <name type="scientific">Trichophyton rubrum CBS 288.86</name>
    <dbReference type="NCBI Taxonomy" id="1215330"/>
    <lineage>
        <taxon>Eukaryota</taxon>
        <taxon>Fungi</taxon>
        <taxon>Dikarya</taxon>
        <taxon>Ascomycota</taxon>
        <taxon>Pezizomycotina</taxon>
        <taxon>Eurotiomycetes</taxon>
        <taxon>Eurotiomycetidae</taxon>
        <taxon>Onygenales</taxon>
        <taxon>Arthrodermataceae</taxon>
        <taxon>Trichophyton</taxon>
    </lineage>
</organism>
<dbReference type="FunFam" id="3.40.605.10:FF:000007">
    <property type="entry name" value="NAD/NADP-dependent betaine aldehyde dehydrogenase"/>
    <property type="match status" value="1"/>
</dbReference>
<dbReference type="EC" id="1.2.1.3" evidence="3"/>
<dbReference type="Pfam" id="PF00171">
    <property type="entry name" value="Aldedh"/>
    <property type="match status" value="1"/>
</dbReference>
<proteinExistence type="inferred from homology"/>
<dbReference type="InterPro" id="IPR044086">
    <property type="entry name" value="LUC3-like"/>
</dbReference>
<feature type="domain" description="Aldehyde dehydrogenase" evidence="7">
    <location>
        <begin position="25"/>
        <end position="471"/>
    </location>
</feature>
<dbReference type="Gene3D" id="3.40.309.10">
    <property type="entry name" value="Aldehyde Dehydrogenase, Chain A, domain 2"/>
    <property type="match status" value="1"/>
</dbReference>
<dbReference type="PROSITE" id="PS00687">
    <property type="entry name" value="ALDEHYDE_DEHYDR_GLU"/>
    <property type="match status" value="1"/>
</dbReference>
<feature type="active site" evidence="5">
    <location>
        <position position="247"/>
    </location>
</feature>
<evidence type="ECO:0000256" key="3">
    <source>
        <dbReference type="ARBA" id="ARBA00024226"/>
    </source>
</evidence>
<comment type="catalytic activity">
    <reaction evidence="4">
        <text>an aldehyde + NAD(+) + H2O = a carboxylate + NADH + 2 H(+)</text>
        <dbReference type="Rhea" id="RHEA:16185"/>
        <dbReference type="ChEBI" id="CHEBI:15377"/>
        <dbReference type="ChEBI" id="CHEBI:15378"/>
        <dbReference type="ChEBI" id="CHEBI:17478"/>
        <dbReference type="ChEBI" id="CHEBI:29067"/>
        <dbReference type="ChEBI" id="CHEBI:57540"/>
        <dbReference type="ChEBI" id="CHEBI:57945"/>
        <dbReference type="EC" id="1.2.1.3"/>
    </reaction>
</comment>
<dbReference type="CDD" id="cd07106">
    <property type="entry name" value="ALDH_AldA-AAD23400"/>
    <property type="match status" value="1"/>
</dbReference>
<dbReference type="PANTHER" id="PTHR11699">
    <property type="entry name" value="ALDEHYDE DEHYDROGENASE-RELATED"/>
    <property type="match status" value="1"/>
</dbReference>
<dbReference type="Gene3D" id="3.40.605.10">
    <property type="entry name" value="Aldehyde Dehydrogenase, Chain A, domain 1"/>
    <property type="match status" value="1"/>
</dbReference>
<evidence type="ECO:0000256" key="1">
    <source>
        <dbReference type="ARBA" id="ARBA00009986"/>
    </source>
</evidence>
<comment type="similarity">
    <text evidence="1 6">Belongs to the aldehyde dehydrogenase family.</text>
</comment>
<protein>
    <recommendedName>
        <fullName evidence="3">aldehyde dehydrogenase (NAD(+))</fullName>
        <ecNumber evidence="3">1.2.1.3</ecNumber>
    </recommendedName>
</protein>
<dbReference type="InterPro" id="IPR029510">
    <property type="entry name" value="Ald_DH_CS_GLU"/>
</dbReference>
<evidence type="ECO:0000256" key="2">
    <source>
        <dbReference type="ARBA" id="ARBA00023002"/>
    </source>
</evidence>
<reference evidence="8" key="1">
    <citation type="submission" date="2014-02" db="EMBL/GenBank/DDBJ databases">
        <title>The Genome Sequence of Trichophyton rubrum (morphotype fischeri) CBS 288.86.</title>
        <authorList>
            <consortium name="The Broad Institute Genomics Platform"/>
            <person name="Cuomo C.A."/>
            <person name="White T.C."/>
            <person name="Graser Y."/>
            <person name="Martinez-Rossi N."/>
            <person name="Heitman J."/>
            <person name="Young S.K."/>
            <person name="Zeng Q."/>
            <person name="Gargeya S."/>
            <person name="Abouelleil A."/>
            <person name="Alvarado L."/>
            <person name="Chapman S.B."/>
            <person name="Gainer-Dewar J."/>
            <person name="Goldberg J."/>
            <person name="Griggs A."/>
            <person name="Gujja S."/>
            <person name="Hansen M."/>
            <person name="Howarth C."/>
            <person name="Imamovic A."/>
            <person name="Larimer J."/>
            <person name="Martinez D."/>
            <person name="Murphy C."/>
            <person name="Pearson M.D."/>
            <person name="Persinoti G."/>
            <person name="Poon T."/>
            <person name="Priest M."/>
            <person name="Roberts A.D."/>
            <person name="Saif S."/>
            <person name="Shea T.D."/>
            <person name="Sykes S.N."/>
            <person name="Wortman J."/>
            <person name="Nusbaum C."/>
            <person name="Birren B."/>
        </authorList>
    </citation>
    <scope>NUCLEOTIDE SEQUENCE [LARGE SCALE GENOMIC DNA]</scope>
    <source>
        <strain evidence="8">CBS 288.86</strain>
    </source>
</reference>
<dbReference type="InterPro" id="IPR016162">
    <property type="entry name" value="Ald_DH_N"/>
</dbReference>
<keyword evidence="2 6" id="KW-0560">Oxidoreductase</keyword>
<gene>
    <name evidence="8" type="ORF">H103_01480</name>
</gene>
<dbReference type="GO" id="GO:0004029">
    <property type="term" value="F:aldehyde dehydrogenase (NAD+) activity"/>
    <property type="evidence" value="ECO:0007669"/>
    <property type="project" value="UniProtKB-EC"/>
</dbReference>
<dbReference type="InterPro" id="IPR016161">
    <property type="entry name" value="Ald_DH/histidinol_DH"/>
</dbReference>
<dbReference type="PROSITE" id="PS00070">
    <property type="entry name" value="ALDEHYDE_DEHYDR_CYS"/>
    <property type="match status" value="1"/>
</dbReference>
<dbReference type="InterPro" id="IPR016160">
    <property type="entry name" value="Ald_DH_CS_CYS"/>
</dbReference>
<evidence type="ECO:0000259" key="7">
    <source>
        <dbReference type="Pfam" id="PF00171"/>
    </source>
</evidence>
<dbReference type="Proteomes" id="UP000023758">
    <property type="component" value="Unassembled WGS sequence"/>
</dbReference>
<evidence type="ECO:0000313" key="8">
    <source>
        <dbReference type="EMBL" id="EZF56038.1"/>
    </source>
</evidence>
<name>A0A022WD74_TRIRU</name>
<evidence type="ECO:0000256" key="5">
    <source>
        <dbReference type="PROSITE-ProRule" id="PRU10007"/>
    </source>
</evidence>
<dbReference type="AlphaFoldDB" id="A0A022WD74"/>